<dbReference type="Gene3D" id="3.30.160.60">
    <property type="entry name" value="Classic Zinc Finger"/>
    <property type="match status" value="5"/>
</dbReference>
<keyword evidence="4" id="KW-0862">Zinc</keyword>
<evidence type="ECO:0000259" key="6">
    <source>
        <dbReference type="PROSITE" id="PS50157"/>
    </source>
</evidence>
<dbReference type="PROSITE" id="PS50157">
    <property type="entry name" value="ZINC_FINGER_C2H2_2"/>
    <property type="match status" value="7"/>
</dbReference>
<reference evidence="7" key="1">
    <citation type="submission" date="2021-02" db="EMBL/GenBank/DDBJ databases">
        <authorList>
            <person name="Bekaert M."/>
        </authorList>
    </citation>
    <scope>NUCLEOTIDE SEQUENCE</scope>
    <source>
        <strain evidence="7">IoA-00</strain>
    </source>
</reference>
<dbReference type="InterPro" id="IPR036236">
    <property type="entry name" value="Znf_C2H2_sf"/>
</dbReference>
<feature type="domain" description="C2H2-type" evidence="6">
    <location>
        <begin position="110"/>
        <end position="137"/>
    </location>
</feature>
<dbReference type="GO" id="GO:0000978">
    <property type="term" value="F:RNA polymerase II cis-regulatory region sequence-specific DNA binding"/>
    <property type="evidence" value="ECO:0007669"/>
    <property type="project" value="TreeGrafter"/>
</dbReference>
<dbReference type="FunFam" id="3.30.160.60:FF:000624">
    <property type="entry name" value="zinc finger protein 697"/>
    <property type="match status" value="1"/>
</dbReference>
<gene>
    <name evidence="7" type="ORF">LSAA_1460</name>
</gene>
<feature type="domain" description="C2H2-type" evidence="6">
    <location>
        <begin position="46"/>
        <end position="74"/>
    </location>
</feature>
<dbReference type="FunFam" id="3.30.160.60:FF:000125">
    <property type="entry name" value="Putative zinc finger protein 143"/>
    <property type="match status" value="1"/>
</dbReference>
<dbReference type="GO" id="GO:0001228">
    <property type="term" value="F:DNA-binding transcription activator activity, RNA polymerase II-specific"/>
    <property type="evidence" value="ECO:0007669"/>
    <property type="project" value="TreeGrafter"/>
</dbReference>
<dbReference type="GO" id="GO:0008270">
    <property type="term" value="F:zinc ion binding"/>
    <property type="evidence" value="ECO:0007669"/>
    <property type="project" value="UniProtKB-KW"/>
</dbReference>
<dbReference type="GO" id="GO:0005634">
    <property type="term" value="C:nucleus"/>
    <property type="evidence" value="ECO:0007669"/>
    <property type="project" value="TreeGrafter"/>
</dbReference>
<dbReference type="PANTHER" id="PTHR24393:SF34">
    <property type="entry name" value="PR_SET DOMAIN 13"/>
    <property type="match status" value="1"/>
</dbReference>
<dbReference type="SMART" id="SM00355">
    <property type="entry name" value="ZnF_C2H2"/>
    <property type="match status" value="9"/>
</dbReference>
<dbReference type="PANTHER" id="PTHR24393">
    <property type="entry name" value="ZINC FINGER PROTEIN"/>
    <property type="match status" value="1"/>
</dbReference>
<feature type="domain" description="C2H2-type" evidence="6">
    <location>
        <begin position="138"/>
        <end position="165"/>
    </location>
</feature>
<keyword evidence="3" id="KW-0863">Zinc-finger</keyword>
<protein>
    <submittedName>
        <fullName evidence="7">GTF3A</fullName>
    </submittedName>
</protein>
<dbReference type="Proteomes" id="UP000675881">
    <property type="component" value="Chromosome 1"/>
</dbReference>
<evidence type="ECO:0000313" key="8">
    <source>
        <dbReference type="Proteomes" id="UP000675881"/>
    </source>
</evidence>
<feature type="domain" description="C2H2-type" evidence="6">
    <location>
        <begin position="196"/>
        <end position="223"/>
    </location>
</feature>
<dbReference type="EMBL" id="HG994580">
    <property type="protein sequence ID" value="CAF2776604.1"/>
    <property type="molecule type" value="Genomic_DNA"/>
</dbReference>
<organism evidence="7 8">
    <name type="scientific">Lepeophtheirus salmonis</name>
    <name type="common">Salmon louse</name>
    <name type="synonym">Caligus salmonis</name>
    <dbReference type="NCBI Taxonomy" id="72036"/>
    <lineage>
        <taxon>Eukaryota</taxon>
        <taxon>Metazoa</taxon>
        <taxon>Ecdysozoa</taxon>
        <taxon>Arthropoda</taxon>
        <taxon>Crustacea</taxon>
        <taxon>Multicrustacea</taxon>
        <taxon>Hexanauplia</taxon>
        <taxon>Copepoda</taxon>
        <taxon>Siphonostomatoida</taxon>
        <taxon>Caligidae</taxon>
        <taxon>Lepeophtheirus</taxon>
    </lineage>
</organism>
<keyword evidence="5" id="KW-0539">Nucleus</keyword>
<evidence type="ECO:0000256" key="4">
    <source>
        <dbReference type="ARBA" id="ARBA00022833"/>
    </source>
</evidence>
<feature type="domain" description="C2H2-type" evidence="6">
    <location>
        <begin position="225"/>
        <end position="255"/>
    </location>
</feature>
<keyword evidence="2" id="KW-0677">Repeat</keyword>
<sequence>MKDFGLTKRIDGKVVHECTHPGCGKYFSRPSRLQNHVRIHTGERPFKCSDCSKDYTRNEHLKRHIAITHSSVTDNDIEKERFFCPDCSETFANKYSLAKHKKKFHVGKSYICGKCGKAFSKHNLLSLHQYSHLSILPHSCEKCGKSFKFPNKLRLHQETHNKVYACEHCGLDDFKTWSEVVKHVNVIHKSTKNTQFKCNECEKGFSSQKVLNRHLVTHGDNRLVYHCPIEGCPRFYCFNSNLTQHIKTYHDNTRINCSQCSCTFVSKAKLRYHVERFHGEGASKPRKVRAQQYSKLVNNVLLQDKLADEFQSSDDGEDVLPLDTINLCRRRIQD</sequence>
<dbReference type="AlphaFoldDB" id="A0A7R8CDG7"/>
<accession>A0A7R8CDG7</accession>
<evidence type="ECO:0000256" key="2">
    <source>
        <dbReference type="ARBA" id="ARBA00022737"/>
    </source>
</evidence>
<evidence type="ECO:0000313" key="7">
    <source>
        <dbReference type="EMBL" id="CAF2776604.1"/>
    </source>
</evidence>
<dbReference type="SUPFAM" id="SSF57667">
    <property type="entry name" value="beta-beta-alpha zinc fingers"/>
    <property type="match status" value="5"/>
</dbReference>
<dbReference type="OrthoDB" id="6431597at2759"/>
<feature type="domain" description="C2H2-type" evidence="6">
    <location>
        <begin position="16"/>
        <end position="45"/>
    </location>
</feature>
<dbReference type="InterPro" id="IPR013087">
    <property type="entry name" value="Znf_C2H2_type"/>
</dbReference>
<dbReference type="PROSITE" id="PS00028">
    <property type="entry name" value="ZINC_FINGER_C2H2_1"/>
    <property type="match status" value="8"/>
</dbReference>
<keyword evidence="1" id="KW-0479">Metal-binding</keyword>
<evidence type="ECO:0000256" key="1">
    <source>
        <dbReference type="ARBA" id="ARBA00022723"/>
    </source>
</evidence>
<proteinExistence type="predicted"/>
<evidence type="ECO:0000256" key="5">
    <source>
        <dbReference type="ARBA" id="ARBA00023242"/>
    </source>
</evidence>
<dbReference type="Pfam" id="PF00096">
    <property type="entry name" value="zf-C2H2"/>
    <property type="match status" value="7"/>
</dbReference>
<keyword evidence="8" id="KW-1185">Reference proteome</keyword>
<name>A0A7R8CDG7_LEPSM</name>
<evidence type="ECO:0000256" key="3">
    <source>
        <dbReference type="ARBA" id="ARBA00022771"/>
    </source>
</evidence>
<feature type="domain" description="C2H2-type" evidence="6">
    <location>
        <begin position="82"/>
        <end position="110"/>
    </location>
</feature>